<name>A0ABZ3C786_9ACTN</name>
<feature type="transmembrane region" description="Helical" evidence="9">
    <location>
        <begin position="368"/>
        <end position="386"/>
    </location>
</feature>
<feature type="transmembrane region" description="Helical" evidence="9">
    <location>
        <begin position="328"/>
        <end position="348"/>
    </location>
</feature>
<evidence type="ECO:0000256" key="7">
    <source>
        <dbReference type="ARBA" id="ARBA00023136"/>
    </source>
</evidence>
<dbReference type="PANTHER" id="PTHR47019">
    <property type="entry name" value="LIPID II FLIPPASE MURJ"/>
    <property type="match status" value="1"/>
</dbReference>
<feature type="transmembrane region" description="Helical" evidence="9">
    <location>
        <begin position="52"/>
        <end position="70"/>
    </location>
</feature>
<evidence type="ECO:0000256" key="4">
    <source>
        <dbReference type="ARBA" id="ARBA00022960"/>
    </source>
</evidence>
<feature type="transmembrane region" description="Helical" evidence="9">
    <location>
        <begin position="158"/>
        <end position="182"/>
    </location>
</feature>
<feature type="transmembrane region" description="Helical" evidence="9">
    <location>
        <begin position="20"/>
        <end position="40"/>
    </location>
</feature>
<reference evidence="10 11" key="1">
    <citation type="journal article" date="2023" name="Environ Microbiome">
        <title>A coral-associated actinobacterium mitigates coral bleaching under heat stress.</title>
        <authorList>
            <person name="Li J."/>
            <person name="Zou Y."/>
            <person name="Li Q."/>
            <person name="Zhang J."/>
            <person name="Bourne D.G."/>
            <person name="Lyu Y."/>
            <person name="Liu C."/>
            <person name="Zhang S."/>
        </authorList>
    </citation>
    <scope>NUCLEOTIDE SEQUENCE [LARGE SCALE GENOMIC DNA]</scope>
    <source>
        <strain evidence="10 11">SCSIO 13291</strain>
    </source>
</reference>
<keyword evidence="6 9" id="KW-1133">Transmembrane helix</keyword>
<feature type="region of interest" description="Disordered" evidence="8">
    <location>
        <begin position="535"/>
        <end position="555"/>
    </location>
</feature>
<dbReference type="PRINTS" id="PR01806">
    <property type="entry name" value="VIRFACTRMVIN"/>
</dbReference>
<dbReference type="InterPro" id="IPR004268">
    <property type="entry name" value="MurJ"/>
</dbReference>
<evidence type="ECO:0000313" key="10">
    <source>
        <dbReference type="EMBL" id="WZW98633.1"/>
    </source>
</evidence>
<dbReference type="Pfam" id="PF03023">
    <property type="entry name" value="MurJ"/>
    <property type="match status" value="1"/>
</dbReference>
<evidence type="ECO:0000256" key="8">
    <source>
        <dbReference type="SAM" id="MobiDB-lite"/>
    </source>
</evidence>
<keyword evidence="2" id="KW-1003">Cell membrane</keyword>
<feature type="transmembrane region" description="Helical" evidence="9">
    <location>
        <begin position="125"/>
        <end position="146"/>
    </location>
</feature>
<evidence type="ECO:0000256" key="9">
    <source>
        <dbReference type="SAM" id="Phobius"/>
    </source>
</evidence>
<feature type="transmembrane region" description="Helical" evidence="9">
    <location>
        <begin position="238"/>
        <end position="263"/>
    </location>
</feature>
<evidence type="ECO:0000313" key="11">
    <source>
        <dbReference type="Proteomes" id="UP001434337"/>
    </source>
</evidence>
<evidence type="ECO:0000256" key="2">
    <source>
        <dbReference type="ARBA" id="ARBA00022475"/>
    </source>
</evidence>
<dbReference type="Proteomes" id="UP001434337">
    <property type="component" value="Chromosome"/>
</dbReference>
<proteinExistence type="predicted"/>
<keyword evidence="11" id="KW-1185">Reference proteome</keyword>
<evidence type="ECO:0000256" key="1">
    <source>
        <dbReference type="ARBA" id="ARBA00004651"/>
    </source>
</evidence>
<dbReference type="EMBL" id="CP115965">
    <property type="protein sequence ID" value="WZW98633.1"/>
    <property type="molecule type" value="Genomic_DNA"/>
</dbReference>
<dbReference type="PANTHER" id="PTHR47019:SF1">
    <property type="entry name" value="LIPID II FLIPPASE MURJ"/>
    <property type="match status" value="1"/>
</dbReference>
<evidence type="ECO:0000256" key="5">
    <source>
        <dbReference type="ARBA" id="ARBA00022984"/>
    </source>
</evidence>
<comment type="subcellular location">
    <subcellularLocation>
        <location evidence="1">Cell membrane</location>
        <topology evidence="1">Multi-pass membrane protein</topology>
    </subcellularLocation>
</comment>
<accession>A0ABZ3C786</accession>
<feature type="transmembrane region" description="Helical" evidence="9">
    <location>
        <begin position="90"/>
        <end position="113"/>
    </location>
</feature>
<keyword evidence="5" id="KW-0573">Peptidoglycan synthesis</keyword>
<sequence>MAAGGGLGRASALMASGSMVSRVLGIVRNALLVACVGSMGGTSDAFQTANTLPNTIFILLSGGVLSAVLIPEITRAMAREDGGQDIIDRLLTAAFGLVTIVAVAATLLAAPLITLFQLQGPARDLGIFFAYLCLPQIFFYGVSAILGQVLNAHDRFAAVMWTPVLANVVQIAGMGIFLSQYLGAQPPERWTSPMIWLLAGTATLGVAVQAVALIPALRGTGFRFTPRWGWRGYGFRRAFRVAVWTISALLIGQAGGVVVTMVANAVASAAREAGVVVAGYMVYTLAFQIFMVPHGIITTSILTALYPRMARSAHAGDVAGLRSDVTRALTVPALIMVPISAAAVALAAPGVKVLTPSLEPPGVTSLAWAFSLMAVGLFPYGVVALQQRYALARGDGRMNVRFQLVVTGVQLLSCGAALLVPPAWAVAVICAGQTLGNGLAALAFVAVAQRQVGGLPLRRLGVLLLRLVVVSVPAALLAWGAVAWVTGALPFAWTTSLLALTAGTAAFLVAFALGTRLIRIPELDATLPRRFRPAGVAGTADTHTPGSNSGTGDGV</sequence>
<feature type="transmembrane region" description="Helical" evidence="9">
    <location>
        <begin position="194"/>
        <end position="217"/>
    </location>
</feature>
<feature type="transmembrane region" description="Helical" evidence="9">
    <location>
        <begin position="424"/>
        <end position="448"/>
    </location>
</feature>
<feature type="transmembrane region" description="Helical" evidence="9">
    <location>
        <begin position="491"/>
        <end position="513"/>
    </location>
</feature>
<organism evidence="10 11">
    <name type="scientific">Propioniciclava soli</name>
    <dbReference type="NCBI Taxonomy" id="2775081"/>
    <lineage>
        <taxon>Bacteria</taxon>
        <taxon>Bacillati</taxon>
        <taxon>Actinomycetota</taxon>
        <taxon>Actinomycetes</taxon>
        <taxon>Propionibacteriales</taxon>
        <taxon>Propionibacteriaceae</taxon>
        <taxon>Propioniciclava</taxon>
    </lineage>
</organism>
<feature type="transmembrane region" description="Helical" evidence="9">
    <location>
        <begin position="398"/>
        <end position="418"/>
    </location>
</feature>
<keyword evidence="4" id="KW-0133">Cell shape</keyword>
<dbReference type="InterPro" id="IPR051050">
    <property type="entry name" value="Lipid_II_flippase_MurJ/MviN"/>
</dbReference>
<dbReference type="RefSeq" id="WP_342372626.1">
    <property type="nucleotide sequence ID" value="NZ_CP115965.1"/>
</dbReference>
<gene>
    <name evidence="10" type="ORF">PCC79_00040</name>
</gene>
<feature type="transmembrane region" description="Helical" evidence="9">
    <location>
        <begin position="460"/>
        <end position="485"/>
    </location>
</feature>
<evidence type="ECO:0000256" key="3">
    <source>
        <dbReference type="ARBA" id="ARBA00022692"/>
    </source>
</evidence>
<protein>
    <submittedName>
        <fullName evidence="10">Lipid II flippase MurJ</fullName>
    </submittedName>
</protein>
<feature type="transmembrane region" description="Helical" evidence="9">
    <location>
        <begin position="283"/>
        <end position="307"/>
    </location>
</feature>
<keyword evidence="3 9" id="KW-0812">Transmembrane</keyword>
<evidence type="ECO:0000256" key="6">
    <source>
        <dbReference type="ARBA" id="ARBA00022989"/>
    </source>
</evidence>
<keyword evidence="7 9" id="KW-0472">Membrane</keyword>